<evidence type="ECO:0000256" key="4">
    <source>
        <dbReference type="ARBA" id="ARBA00023163"/>
    </source>
</evidence>
<dbReference type="PANTHER" id="PTHR43133:SF46">
    <property type="entry name" value="RNA POLYMERASE SIGMA-70 FACTOR ECF SUBFAMILY"/>
    <property type="match status" value="1"/>
</dbReference>
<dbReference type="InterPro" id="IPR007627">
    <property type="entry name" value="RNA_pol_sigma70_r2"/>
</dbReference>
<sequence>MSLKITYKKGQSGASPVKQEMTGSGPHAGVNVSDQQIWQEFKKGEDTAYAFIYKNHAQDLYSYGTSIANDSAFVKDCIHDLFLDLWQRRKKLADVSSIRLYLFKALRNKILKEKAKRKPLRAEVEDNYNFQFEYSSESLMIHNQFSEERRKKLRLALESLTQRQREAIFLKFYKKLSYKEVAAVVGITQKATYKLLARSIQMLRNKMISIILLFLTIFS</sequence>
<comment type="caution">
    <text evidence="8">The sequence shown here is derived from an EMBL/GenBank/DDBJ whole genome shotgun (WGS) entry which is preliminary data.</text>
</comment>
<dbReference type="CDD" id="cd06171">
    <property type="entry name" value="Sigma70_r4"/>
    <property type="match status" value="1"/>
</dbReference>
<reference evidence="8" key="1">
    <citation type="submission" date="2023-06" db="EMBL/GenBank/DDBJ databases">
        <title>Genomic of Agaribacillus aureum.</title>
        <authorList>
            <person name="Wang G."/>
        </authorList>
    </citation>
    <scope>NUCLEOTIDE SEQUENCE</scope>
    <source>
        <strain evidence="8">BMA12</strain>
    </source>
</reference>
<dbReference type="Proteomes" id="UP001172083">
    <property type="component" value="Unassembled WGS sequence"/>
</dbReference>
<dbReference type="PANTHER" id="PTHR43133">
    <property type="entry name" value="RNA POLYMERASE ECF-TYPE SIGMA FACTO"/>
    <property type="match status" value="1"/>
</dbReference>
<dbReference type="SUPFAM" id="SSF88659">
    <property type="entry name" value="Sigma3 and sigma4 domains of RNA polymerase sigma factors"/>
    <property type="match status" value="1"/>
</dbReference>
<evidence type="ECO:0000313" key="9">
    <source>
        <dbReference type="Proteomes" id="UP001172083"/>
    </source>
</evidence>
<organism evidence="8 9">
    <name type="scientific">Agaribacillus aureus</name>
    <dbReference type="NCBI Taxonomy" id="3051825"/>
    <lineage>
        <taxon>Bacteria</taxon>
        <taxon>Pseudomonadati</taxon>
        <taxon>Bacteroidota</taxon>
        <taxon>Cytophagia</taxon>
        <taxon>Cytophagales</taxon>
        <taxon>Splendidivirgaceae</taxon>
        <taxon>Agaribacillus</taxon>
    </lineage>
</organism>
<keyword evidence="2" id="KW-0805">Transcription regulation</keyword>
<dbReference type="SUPFAM" id="SSF88946">
    <property type="entry name" value="Sigma2 domain of RNA polymerase sigma factors"/>
    <property type="match status" value="1"/>
</dbReference>
<dbReference type="InterPro" id="IPR039425">
    <property type="entry name" value="RNA_pol_sigma-70-like"/>
</dbReference>
<dbReference type="Gene3D" id="1.10.1740.10">
    <property type="match status" value="1"/>
</dbReference>
<dbReference type="Pfam" id="PF04542">
    <property type="entry name" value="Sigma70_r2"/>
    <property type="match status" value="1"/>
</dbReference>
<dbReference type="Pfam" id="PF08281">
    <property type="entry name" value="Sigma70_r4_2"/>
    <property type="match status" value="1"/>
</dbReference>
<gene>
    <name evidence="8" type="ORF">QQ020_13980</name>
</gene>
<evidence type="ECO:0000259" key="7">
    <source>
        <dbReference type="Pfam" id="PF08281"/>
    </source>
</evidence>
<evidence type="ECO:0000313" key="8">
    <source>
        <dbReference type="EMBL" id="MDN5213172.1"/>
    </source>
</evidence>
<evidence type="ECO:0000256" key="3">
    <source>
        <dbReference type="ARBA" id="ARBA00023082"/>
    </source>
</evidence>
<dbReference type="RefSeq" id="WP_346758512.1">
    <property type="nucleotide sequence ID" value="NZ_JAUJEB010000002.1"/>
</dbReference>
<dbReference type="InterPro" id="IPR014284">
    <property type="entry name" value="RNA_pol_sigma-70_dom"/>
</dbReference>
<evidence type="ECO:0000256" key="5">
    <source>
        <dbReference type="SAM" id="MobiDB-lite"/>
    </source>
</evidence>
<dbReference type="Gene3D" id="1.10.10.10">
    <property type="entry name" value="Winged helix-like DNA-binding domain superfamily/Winged helix DNA-binding domain"/>
    <property type="match status" value="1"/>
</dbReference>
<protein>
    <submittedName>
        <fullName evidence="8">Sigma-70 family RNA polymerase sigma factor</fullName>
    </submittedName>
</protein>
<evidence type="ECO:0000256" key="1">
    <source>
        <dbReference type="ARBA" id="ARBA00010641"/>
    </source>
</evidence>
<keyword evidence="4" id="KW-0804">Transcription</keyword>
<accession>A0ABT8L5Z7</accession>
<proteinExistence type="inferred from homology"/>
<dbReference type="InterPro" id="IPR013324">
    <property type="entry name" value="RNA_pol_sigma_r3/r4-like"/>
</dbReference>
<keyword evidence="9" id="KW-1185">Reference proteome</keyword>
<dbReference type="InterPro" id="IPR013325">
    <property type="entry name" value="RNA_pol_sigma_r2"/>
</dbReference>
<feature type="domain" description="RNA polymerase sigma factor 70 region 4 type 2" evidence="7">
    <location>
        <begin position="151"/>
        <end position="201"/>
    </location>
</feature>
<dbReference type="InterPro" id="IPR036388">
    <property type="entry name" value="WH-like_DNA-bd_sf"/>
</dbReference>
<evidence type="ECO:0000259" key="6">
    <source>
        <dbReference type="Pfam" id="PF04542"/>
    </source>
</evidence>
<dbReference type="EMBL" id="JAUJEB010000002">
    <property type="protein sequence ID" value="MDN5213172.1"/>
    <property type="molecule type" value="Genomic_DNA"/>
</dbReference>
<feature type="region of interest" description="Disordered" evidence="5">
    <location>
        <begin position="1"/>
        <end position="26"/>
    </location>
</feature>
<dbReference type="InterPro" id="IPR013249">
    <property type="entry name" value="RNA_pol_sigma70_r4_t2"/>
</dbReference>
<feature type="domain" description="RNA polymerase sigma-70 region 2" evidence="6">
    <location>
        <begin position="52"/>
        <end position="118"/>
    </location>
</feature>
<name>A0ABT8L5Z7_9BACT</name>
<keyword evidence="3" id="KW-0731">Sigma factor</keyword>
<evidence type="ECO:0000256" key="2">
    <source>
        <dbReference type="ARBA" id="ARBA00023015"/>
    </source>
</evidence>
<dbReference type="NCBIfam" id="TIGR02937">
    <property type="entry name" value="sigma70-ECF"/>
    <property type="match status" value="1"/>
</dbReference>
<comment type="similarity">
    <text evidence="1">Belongs to the sigma-70 factor family. ECF subfamily.</text>
</comment>